<keyword evidence="3" id="KW-1185">Reference proteome</keyword>
<feature type="compositionally biased region" description="Low complexity" evidence="1">
    <location>
        <begin position="116"/>
        <end position="126"/>
    </location>
</feature>
<evidence type="ECO:0000256" key="1">
    <source>
        <dbReference type="SAM" id="MobiDB-lite"/>
    </source>
</evidence>
<feature type="region of interest" description="Disordered" evidence="1">
    <location>
        <begin position="88"/>
        <end position="149"/>
    </location>
</feature>
<dbReference type="STRING" id="1077348.A0A2G8S9A2"/>
<feature type="compositionally biased region" description="Polar residues" evidence="1">
    <location>
        <begin position="100"/>
        <end position="115"/>
    </location>
</feature>
<dbReference type="PANTHER" id="PTHR46579">
    <property type="entry name" value="F5/8 TYPE C DOMAIN-CONTAINING PROTEIN-RELATED"/>
    <property type="match status" value="1"/>
</dbReference>
<proteinExistence type="predicted"/>
<evidence type="ECO:0000313" key="2">
    <source>
        <dbReference type="EMBL" id="PIL30343.1"/>
    </source>
</evidence>
<organism evidence="2 3">
    <name type="scientific">Ganoderma sinense ZZ0214-1</name>
    <dbReference type="NCBI Taxonomy" id="1077348"/>
    <lineage>
        <taxon>Eukaryota</taxon>
        <taxon>Fungi</taxon>
        <taxon>Dikarya</taxon>
        <taxon>Basidiomycota</taxon>
        <taxon>Agaricomycotina</taxon>
        <taxon>Agaricomycetes</taxon>
        <taxon>Polyporales</taxon>
        <taxon>Polyporaceae</taxon>
        <taxon>Ganoderma</taxon>
    </lineage>
</organism>
<accession>A0A2G8S9A2</accession>
<evidence type="ECO:0008006" key="4">
    <source>
        <dbReference type="Google" id="ProtNLM"/>
    </source>
</evidence>
<dbReference type="OrthoDB" id="3269001at2759"/>
<reference evidence="2 3" key="1">
    <citation type="journal article" date="2015" name="Sci. Rep.">
        <title>Chromosome-level genome map provides insights into diverse defense mechanisms in the medicinal fungus Ganoderma sinense.</title>
        <authorList>
            <person name="Zhu Y."/>
            <person name="Xu J."/>
            <person name="Sun C."/>
            <person name="Zhou S."/>
            <person name="Xu H."/>
            <person name="Nelson D.R."/>
            <person name="Qian J."/>
            <person name="Song J."/>
            <person name="Luo H."/>
            <person name="Xiang L."/>
            <person name="Li Y."/>
            <person name="Xu Z."/>
            <person name="Ji A."/>
            <person name="Wang L."/>
            <person name="Lu S."/>
            <person name="Hayward A."/>
            <person name="Sun W."/>
            <person name="Li X."/>
            <person name="Schwartz D.C."/>
            <person name="Wang Y."/>
            <person name="Chen S."/>
        </authorList>
    </citation>
    <scope>NUCLEOTIDE SEQUENCE [LARGE SCALE GENOMIC DNA]</scope>
    <source>
        <strain evidence="2 3">ZZ0214-1</strain>
    </source>
</reference>
<dbReference type="Proteomes" id="UP000230002">
    <property type="component" value="Unassembled WGS sequence"/>
</dbReference>
<comment type="caution">
    <text evidence="2">The sequence shown here is derived from an EMBL/GenBank/DDBJ whole genome shotgun (WGS) entry which is preliminary data.</text>
</comment>
<dbReference type="AlphaFoldDB" id="A0A2G8S9A2"/>
<gene>
    <name evidence="2" type="ORF">GSI_07528</name>
</gene>
<protein>
    <recommendedName>
        <fullName evidence="4">DUF4218 domain-containing protein</fullName>
    </recommendedName>
</protein>
<feature type="region of interest" description="Disordered" evidence="1">
    <location>
        <begin position="1"/>
        <end position="26"/>
    </location>
</feature>
<dbReference type="EMBL" id="AYKW01000015">
    <property type="protein sequence ID" value="PIL30343.1"/>
    <property type="molecule type" value="Genomic_DNA"/>
</dbReference>
<sequence>MPERASTRARRQARYVTQEPEPDDVDDRLAQQVLAMTIADEGPDPNSQPNRLWMPRARFQRTRPLPEPASNAAISSVIMDTFQGMSETMSLPAAPPVPSTSPMASTSRISTRPTLSSSGEHVSLSSPPLPSRPPEEERPTRRARRTAAQKAIEDQLKAAALIHEDLRLCEEMSKRQPTLQLYYELRHGIRNIATAIDLLNRRDERVQTKRTELLARCTQLRQALAGWSQVVCLPTEAREVDTSCHFERPIDHHTELTQACGLLAMVCQVIMGISRRGGDFVMGMLTIILSFISNHLGDTGTNLPRQTLNQLPTTIETIASWFRLDGKLTVRAVCPRCHANYPPLDDASRYPSKCNNQSTPGSICDTPLLDSRGEPLKSVTMHSFEDYLGVLFANPVTEAYIMRPRDMTAPAPSIVKTPHDAEFLRNLKGHDGELFYAEKDAGREEARLTFALCVDFFATEGMHVRGPTTSLGIIALACLDLPIEIRYKPEYMFLFAIIPGPTEPSLTELNHYIDPLVTIMLESWVHGLRLTRTALKSEGRTARCGIALVVCDLPAARKTSQLAASTSMIFCSVCNCWDVRDHRGHIIREWRKLRGRYDYEQWQPRDIEVLRKAAADWRDAPSVSDQEKIFAVHGVRWSPLWRLPYWDPSRQLLHGAAVHSDPARPPAFVWEFAMPDVFEDADSHGAQDTDEVQEDIPDGMVDRDADAILEQTWSEKELKDLRSIHGALTAELCDEGEPAPGRGIRSPTALQSYLNKRLLRCLVYVQLDLQVDAVPSGNRTRVTKADIARSLVEWRMKHPRKSTRQVTKIITPSVFDKFHHVVKNTITPSWIGSVPYNFGEAAAGTPKADEWRTVFTIYLPITLLLLFGQPDSSPHLRAVLDHTMQLVCAVLLACKRTTNSSRMERYRLYLRTYIEKLPALYPDLGCESIHHMAFHIYDFLKLFGPVNSWWAFPFERLIGQLQRIPTNHKFGAYFTLAKCSE</sequence>
<evidence type="ECO:0000313" key="3">
    <source>
        <dbReference type="Proteomes" id="UP000230002"/>
    </source>
</evidence>
<dbReference type="PANTHER" id="PTHR46579:SF1">
    <property type="entry name" value="F5_8 TYPE C DOMAIN-CONTAINING PROTEIN"/>
    <property type="match status" value="1"/>
</dbReference>
<name>A0A2G8S9A2_9APHY</name>